<protein>
    <submittedName>
        <fullName evidence="2">YdcF family protein</fullName>
    </submittedName>
</protein>
<organism evidence="2 3">
    <name type="scientific">Leptolyngbya cf. ectocarpi LEGE 11479</name>
    <dbReference type="NCBI Taxonomy" id="1828722"/>
    <lineage>
        <taxon>Bacteria</taxon>
        <taxon>Bacillati</taxon>
        <taxon>Cyanobacteriota</taxon>
        <taxon>Cyanophyceae</taxon>
        <taxon>Leptolyngbyales</taxon>
        <taxon>Leptolyngbyaceae</taxon>
        <taxon>Leptolyngbya group</taxon>
        <taxon>Leptolyngbya</taxon>
    </lineage>
</organism>
<evidence type="ECO:0000259" key="1">
    <source>
        <dbReference type="Pfam" id="PF02698"/>
    </source>
</evidence>
<dbReference type="Pfam" id="PF02698">
    <property type="entry name" value="DUF218"/>
    <property type="match status" value="1"/>
</dbReference>
<name>A0A928WZ32_LEPEC</name>
<gene>
    <name evidence="2" type="ORF">IQ260_02365</name>
</gene>
<dbReference type="EMBL" id="JADEXP010000009">
    <property type="protein sequence ID" value="MBE9065492.1"/>
    <property type="molecule type" value="Genomic_DNA"/>
</dbReference>
<dbReference type="CDD" id="cd06259">
    <property type="entry name" value="YdcF-like"/>
    <property type="match status" value="1"/>
</dbReference>
<proteinExistence type="predicted"/>
<dbReference type="RefSeq" id="WP_193990499.1">
    <property type="nucleotide sequence ID" value="NZ_JADEXP010000009.1"/>
</dbReference>
<sequence>MPRSKLLQRRLRVVCLGLLVGVAIVTGFMLSNLGRASHAPTDAYLVLGGSIRREMHMAQVASTFSKPQPILVSAGSADPCIRLLFEQAGAALDQVWLENCAESTFGNFVYSVPILERWGVRHVTLVTSGSHTRRAVTLGRILFAAQGMWVTPLIVDEVGIPGNQETGLKTTLDIGRSLLWAVVAQVYKPTCDHLVALAEVDLERWRQQGFKCEHQAGIEGS</sequence>
<dbReference type="AlphaFoldDB" id="A0A928WZ32"/>
<dbReference type="Proteomes" id="UP000615026">
    <property type="component" value="Unassembled WGS sequence"/>
</dbReference>
<dbReference type="InterPro" id="IPR014729">
    <property type="entry name" value="Rossmann-like_a/b/a_fold"/>
</dbReference>
<feature type="domain" description="DUF218" evidence="1">
    <location>
        <begin position="42"/>
        <end position="158"/>
    </location>
</feature>
<keyword evidence="3" id="KW-1185">Reference proteome</keyword>
<accession>A0A928WZ32</accession>
<reference evidence="2" key="1">
    <citation type="submission" date="2020-10" db="EMBL/GenBank/DDBJ databases">
        <authorList>
            <person name="Castelo-Branco R."/>
            <person name="Eusebio N."/>
            <person name="Adriana R."/>
            <person name="Vieira A."/>
            <person name="Brugerolle De Fraissinette N."/>
            <person name="Rezende De Castro R."/>
            <person name="Schneider M.P."/>
            <person name="Vasconcelos V."/>
            <person name="Leao P.N."/>
        </authorList>
    </citation>
    <scope>NUCLEOTIDE SEQUENCE</scope>
    <source>
        <strain evidence="2">LEGE 11479</strain>
    </source>
</reference>
<dbReference type="Gene3D" id="3.40.50.620">
    <property type="entry name" value="HUPs"/>
    <property type="match status" value="1"/>
</dbReference>
<evidence type="ECO:0000313" key="3">
    <source>
        <dbReference type="Proteomes" id="UP000615026"/>
    </source>
</evidence>
<comment type="caution">
    <text evidence="2">The sequence shown here is derived from an EMBL/GenBank/DDBJ whole genome shotgun (WGS) entry which is preliminary data.</text>
</comment>
<dbReference type="InterPro" id="IPR003848">
    <property type="entry name" value="DUF218"/>
</dbReference>
<evidence type="ECO:0000313" key="2">
    <source>
        <dbReference type="EMBL" id="MBE9065492.1"/>
    </source>
</evidence>